<dbReference type="Pfam" id="PF00462">
    <property type="entry name" value="Glutaredoxin"/>
    <property type="match status" value="1"/>
</dbReference>
<dbReference type="InterPro" id="IPR036249">
    <property type="entry name" value="Thioredoxin-like_sf"/>
</dbReference>
<evidence type="ECO:0000313" key="3">
    <source>
        <dbReference type="Proteomes" id="UP000243778"/>
    </source>
</evidence>
<proteinExistence type="predicted"/>
<gene>
    <name evidence="2" type="ORF">SAMN05216287_1903</name>
</gene>
<dbReference type="GO" id="GO:0045454">
    <property type="term" value="P:cell redox homeostasis"/>
    <property type="evidence" value="ECO:0007669"/>
    <property type="project" value="TreeGrafter"/>
</dbReference>
<dbReference type="RefSeq" id="WP_090227013.1">
    <property type="nucleotide sequence ID" value="NZ_FNNU01000002.1"/>
</dbReference>
<dbReference type="STRING" id="1007099.SAMN05216287_1903"/>
<sequence length="109" mass="12083">MKRILLILAALALWQHWDRVEPLLGLSQPVPSQARTGEVILYATSWCGYCAKTRAFLAERAIPYRELDIEKSADGRRAYDALGGRGVPVIDVKGTVIHGYDPQSILAAY</sequence>
<name>A0A1H2XH77_9PSED</name>
<evidence type="ECO:0000313" key="2">
    <source>
        <dbReference type="EMBL" id="SDW92185.1"/>
    </source>
</evidence>
<dbReference type="OrthoDB" id="8991911at2"/>
<dbReference type="SUPFAM" id="SSF52833">
    <property type="entry name" value="Thioredoxin-like"/>
    <property type="match status" value="1"/>
</dbReference>
<keyword evidence="3" id="KW-1185">Reference proteome</keyword>
<dbReference type="InterPro" id="IPR051548">
    <property type="entry name" value="Grx-like_ET"/>
</dbReference>
<dbReference type="InterPro" id="IPR002109">
    <property type="entry name" value="Glutaredoxin"/>
</dbReference>
<dbReference type="PANTHER" id="PTHR34386">
    <property type="entry name" value="GLUTAREDOXIN"/>
    <property type="match status" value="1"/>
</dbReference>
<feature type="domain" description="Glutaredoxin" evidence="1">
    <location>
        <begin position="39"/>
        <end position="97"/>
    </location>
</feature>
<dbReference type="PANTHER" id="PTHR34386:SF1">
    <property type="entry name" value="GLUTAREDOXIN-LIKE PROTEIN NRDH"/>
    <property type="match status" value="1"/>
</dbReference>
<dbReference type="Gene3D" id="3.40.30.10">
    <property type="entry name" value="Glutaredoxin"/>
    <property type="match status" value="1"/>
</dbReference>
<reference evidence="3" key="1">
    <citation type="submission" date="2016-10" db="EMBL/GenBank/DDBJ databases">
        <authorList>
            <person name="Varghese N."/>
            <person name="Submissions S."/>
        </authorList>
    </citation>
    <scope>NUCLEOTIDE SEQUENCE [LARGE SCALE GENOMIC DNA]</scope>
    <source>
        <strain evidence="3">NRRL B-59562</strain>
    </source>
</reference>
<evidence type="ECO:0000259" key="1">
    <source>
        <dbReference type="Pfam" id="PF00462"/>
    </source>
</evidence>
<dbReference type="AlphaFoldDB" id="A0A1H2XH77"/>
<accession>A0A1H2XH77</accession>
<dbReference type="CDD" id="cd02976">
    <property type="entry name" value="NrdH"/>
    <property type="match status" value="1"/>
</dbReference>
<dbReference type="Proteomes" id="UP000243778">
    <property type="component" value="Unassembled WGS sequence"/>
</dbReference>
<organism evidence="2 3">
    <name type="scientific">Pseudomonas kuykendallii</name>
    <dbReference type="NCBI Taxonomy" id="1007099"/>
    <lineage>
        <taxon>Bacteria</taxon>
        <taxon>Pseudomonadati</taxon>
        <taxon>Pseudomonadota</taxon>
        <taxon>Gammaproteobacteria</taxon>
        <taxon>Pseudomonadales</taxon>
        <taxon>Pseudomonadaceae</taxon>
        <taxon>Pseudomonas</taxon>
    </lineage>
</organism>
<dbReference type="EMBL" id="FNNU01000002">
    <property type="protein sequence ID" value="SDW92185.1"/>
    <property type="molecule type" value="Genomic_DNA"/>
</dbReference>
<dbReference type="PROSITE" id="PS51354">
    <property type="entry name" value="GLUTAREDOXIN_2"/>
    <property type="match status" value="1"/>
</dbReference>
<dbReference type="GO" id="GO:0009055">
    <property type="term" value="F:electron transfer activity"/>
    <property type="evidence" value="ECO:0007669"/>
    <property type="project" value="TreeGrafter"/>
</dbReference>
<protein>
    <submittedName>
        <fullName evidence="2">Glutaredoxin</fullName>
    </submittedName>
</protein>